<keyword evidence="1" id="KW-0433">Leucine-rich repeat</keyword>
<accession>A0AAP0I8L7</accession>
<proteinExistence type="predicted"/>
<dbReference type="Gene3D" id="3.80.10.10">
    <property type="entry name" value="Ribonuclease Inhibitor"/>
    <property type="match status" value="1"/>
</dbReference>
<dbReference type="EMBL" id="JBBNAE010000007">
    <property type="protein sequence ID" value="KAK9110296.1"/>
    <property type="molecule type" value="Genomic_DNA"/>
</dbReference>
<evidence type="ECO:0000256" key="1">
    <source>
        <dbReference type="ARBA" id="ARBA00022614"/>
    </source>
</evidence>
<protein>
    <recommendedName>
        <fullName evidence="3">R13L1/DRL21-like LRR repeat region domain-containing protein</fullName>
    </recommendedName>
</protein>
<organism evidence="4 5">
    <name type="scientific">Stephania japonica</name>
    <dbReference type="NCBI Taxonomy" id="461633"/>
    <lineage>
        <taxon>Eukaryota</taxon>
        <taxon>Viridiplantae</taxon>
        <taxon>Streptophyta</taxon>
        <taxon>Embryophyta</taxon>
        <taxon>Tracheophyta</taxon>
        <taxon>Spermatophyta</taxon>
        <taxon>Magnoliopsida</taxon>
        <taxon>Ranunculales</taxon>
        <taxon>Menispermaceae</taxon>
        <taxon>Menispermoideae</taxon>
        <taxon>Cissampelideae</taxon>
        <taxon>Stephania</taxon>
    </lineage>
</organism>
<dbReference type="AlphaFoldDB" id="A0AAP0I8L7"/>
<evidence type="ECO:0000256" key="2">
    <source>
        <dbReference type="SAM" id="MobiDB-lite"/>
    </source>
</evidence>
<gene>
    <name evidence="4" type="ORF">Sjap_018356</name>
</gene>
<keyword evidence="5" id="KW-1185">Reference proteome</keyword>
<evidence type="ECO:0000313" key="4">
    <source>
        <dbReference type="EMBL" id="KAK9110296.1"/>
    </source>
</evidence>
<feature type="domain" description="R13L1/DRL21-like LRR repeat region" evidence="3">
    <location>
        <begin position="159"/>
        <end position="277"/>
    </location>
</feature>
<evidence type="ECO:0000259" key="3">
    <source>
        <dbReference type="Pfam" id="PF25019"/>
    </source>
</evidence>
<feature type="region of interest" description="Disordered" evidence="2">
    <location>
        <begin position="430"/>
        <end position="450"/>
    </location>
</feature>
<name>A0AAP0I8L7_9MAGN</name>
<dbReference type="PANTHER" id="PTHR36766:SF42">
    <property type="entry name" value="NB-ARC DOMAIN DISEASE RESISTANCE PROTEIN"/>
    <property type="match status" value="1"/>
</dbReference>
<dbReference type="InterPro" id="IPR056789">
    <property type="entry name" value="LRR_R13L1-DRL21"/>
</dbReference>
<dbReference type="InterPro" id="IPR032675">
    <property type="entry name" value="LRR_dom_sf"/>
</dbReference>
<comment type="caution">
    <text evidence="4">The sequence shown here is derived from an EMBL/GenBank/DDBJ whole genome shotgun (WGS) entry which is preliminary data.</text>
</comment>
<evidence type="ECO:0000313" key="5">
    <source>
        <dbReference type="Proteomes" id="UP001417504"/>
    </source>
</evidence>
<dbReference type="Proteomes" id="UP001417504">
    <property type="component" value="Unassembled WGS sequence"/>
</dbReference>
<sequence length="450" mass="52455">MLLNKNLTIELAHDFGSVDERNDLMGSRGIRSGMQKIMKEKEYLQNRLVIDAYRTLSTPLLRAIYLMQLEGAHVDEEQTVSDPELLAEQMQMGVFLKSGGSMFRFLAKFHTTIRPPQSTSKLCSRSLQQLENKKCCYNLIQLEKLSTWECGSGDSWKNIEELRGLSLLDGSLYITIKGFRREDDHLHLHDVEEKEEVLTNKTNLSRLVIDFDIDGDDVESGCYGCYEQVLRILKPPSNIEALDIWRYEGRRFPKWMEMRSFPRLEKIELILMWNVEEWGWNWRHSKEEDCLPLLEVLKIHHCYSLRSLPQELGDLTALKKMFVWKCYELIYVPRLNTGLEILEITECFELESLPQLHLITSLRELIILYCPKLKFVFHGLRHLISLEVLTIKECPWVVIPKGELDQLVALRANSDFFHIDIDEKLIHDQEDSTTTSETRGNDDDDDDVSA</sequence>
<dbReference type="PANTHER" id="PTHR36766">
    <property type="entry name" value="PLANT BROAD-SPECTRUM MILDEW RESISTANCE PROTEIN RPW8"/>
    <property type="match status" value="1"/>
</dbReference>
<reference evidence="4 5" key="1">
    <citation type="submission" date="2024-01" db="EMBL/GenBank/DDBJ databases">
        <title>Genome assemblies of Stephania.</title>
        <authorList>
            <person name="Yang L."/>
        </authorList>
    </citation>
    <scope>NUCLEOTIDE SEQUENCE [LARGE SCALE GENOMIC DNA]</scope>
    <source>
        <strain evidence="4">QJT</strain>
        <tissue evidence="4">Leaf</tissue>
    </source>
</reference>
<dbReference type="Pfam" id="PF25019">
    <property type="entry name" value="LRR_R13L1-DRL21"/>
    <property type="match status" value="1"/>
</dbReference>
<dbReference type="SUPFAM" id="SSF52058">
    <property type="entry name" value="L domain-like"/>
    <property type="match status" value="1"/>
</dbReference>